<accession>A0A0D0ALB3</accession>
<gene>
    <name evidence="2" type="ORF">CY34DRAFT_17302</name>
</gene>
<reference evidence="2 3" key="1">
    <citation type="submission" date="2014-04" db="EMBL/GenBank/DDBJ databases">
        <authorList>
            <consortium name="DOE Joint Genome Institute"/>
            <person name="Kuo A."/>
            <person name="Ruytinx J."/>
            <person name="Rineau F."/>
            <person name="Colpaert J."/>
            <person name="Kohler A."/>
            <person name="Nagy L.G."/>
            <person name="Floudas D."/>
            <person name="Copeland A."/>
            <person name="Barry K.W."/>
            <person name="Cichocki N."/>
            <person name="Veneault-Fourrey C."/>
            <person name="LaButti K."/>
            <person name="Lindquist E.A."/>
            <person name="Lipzen A."/>
            <person name="Lundell T."/>
            <person name="Morin E."/>
            <person name="Murat C."/>
            <person name="Sun H."/>
            <person name="Tunlid A."/>
            <person name="Henrissat B."/>
            <person name="Grigoriev I.V."/>
            <person name="Hibbett D.S."/>
            <person name="Martin F."/>
            <person name="Nordberg H.P."/>
            <person name="Cantor M.N."/>
            <person name="Hua S.X."/>
        </authorList>
    </citation>
    <scope>NUCLEOTIDE SEQUENCE [LARGE SCALE GENOMIC DNA]</scope>
    <source>
        <strain evidence="2 3">UH-Slu-Lm8-n1</strain>
    </source>
</reference>
<name>A0A0D0ALB3_9AGAM</name>
<organism evidence="2 3">
    <name type="scientific">Suillus luteus UH-Slu-Lm8-n1</name>
    <dbReference type="NCBI Taxonomy" id="930992"/>
    <lineage>
        <taxon>Eukaryota</taxon>
        <taxon>Fungi</taxon>
        <taxon>Dikarya</taxon>
        <taxon>Basidiomycota</taxon>
        <taxon>Agaricomycotina</taxon>
        <taxon>Agaricomycetes</taxon>
        <taxon>Agaricomycetidae</taxon>
        <taxon>Boletales</taxon>
        <taxon>Suillineae</taxon>
        <taxon>Suillaceae</taxon>
        <taxon>Suillus</taxon>
    </lineage>
</organism>
<feature type="region of interest" description="Disordered" evidence="1">
    <location>
        <begin position="25"/>
        <end position="51"/>
    </location>
</feature>
<protein>
    <submittedName>
        <fullName evidence="2">Uncharacterized protein</fullName>
    </submittedName>
</protein>
<evidence type="ECO:0000313" key="3">
    <source>
        <dbReference type="Proteomes" id="UP000054485"/>
    </source>
</evidence>
<keyword evidence="3" id="KW-1185">Reference proteome</keyword>
<reference evidence="3" key="2">
    <citation type="submission" date="2015-01" db="EMBL/GenBank/DDBJ databases">
        <title>Evolutionary Origins and Diversification of the Mycorrhizal Mutualists.</title>
        <authorList>
            <consortium name="DOE Joint Genome Institute"/>
            <consortium name="Mycorrhizal Genomics Consortium"/>
            <person name="Kohler A."/>
            <person name="Kuo A."/>
            <person name="Nagy L.G."/>
            <person name="Floudas D."/>
            <person name="Copeland A."/>
            <person name="Barry K.W."/>
            <person name="Cichocki N."/>
            <person name="Veneault-Fourrey C."/>
            <person name="LaButti K."/>
            <person name="Lindquist E.A."/>
            <person name="Lipzen A."/>
            <person name="Lundell T."/>
            <person name="Morin E."/>
            <person name="Murat C."/>
            <person name="Riley R."/>
            <person name="Ohm R."/>
            <person name="Sun H."/>
            <person name="Tunlid A."/>
            <person name="Henrissat B."/>
            <person name="Grigoriev I.V."/>
            <person name="Hibbett D.S."/>
            <person name="Martin F."/>
        </authorList>
    </citation>
    <scope>NUCLEOTIDE SEQUENCE [LARGE SCALE GENOMIC DNA]</scope>
    <source>
        <strain evidence="3">UH-Slu-Lm8-n1</strain>
    </source>
</reference>
<dbReference type="InParanoid" id="A0A0D0ALB3"/>
<dbReference type="Proteomes" id="UP000054485">
    <property type="component" value="Unassembled WGS sequence"/>
</dbReference>
<dbReference type="AlphaFoldDB" id="A0A0D0ALB3"/>
<sequence>MALLQNLVSSYSLYLPLDLSCALPPQQGPSQSEPLHLPSNASTSNSDDSNISMVRFVRPETAGSSQSQFRNYCPPVSAVSPEVSSLMLPLSSPQRGRTVVMPVQNRESSDDATKGYLGAAALHHLEGYHDVQTP</sequence>
<feature type="compositionally biased region" description="Low complexity" evidence="1">
    <location>
        <begin position="39"/>
        <end position="51"/>
    </location>
</feature>
<dbReference type="HOGENOM" id="CLU_1897588_0_0_1"/>
<dbReference type="EMBL" id="KN835672">
    <property type="protein sequence ID" value="KIK35037.1"/>
    <property type="molecule type" value="Genomic_DNA"/>
</dbReference>
<proteinExistence type="predicted"/>
<evidence type="ECO:0000256" key="1">
    <source>
        <dbReference type="SAM" id="MobiDB-lite"/>
    </source>
</evidence>
<evidence type="ECO:0000313" key="2">
    <source>
        <dbReference type="EMBL" id="KIK35037.1"/>
    </source>
</evidence>